<gene>
    <name evidence="1" type="ORF">PILCRDRAFT_823766</name>
</gene>
<protein>
    <submittedName>
        <fullName evidence="1">Uncharacterized protein</fullName>
    </submittedName>
</protein>
<organism evidence="1 2">
    <name type="scientific">Piloderma croceum (strain F 1598)</name>
    <dbReference type="NCBI Taxonomy" id="765440"/>
    <lineage>
        <taxon>Eukaryota</taxon>
        <taxon>Fungi</taxon>
        <taxon>Dikarya</taxon>
        <taxon>Basidiomycota</taxon>
        <taxon>Agaricomycotina</taxon>
        <taxon>Agaricomycetes</taxon>
        <taxon>Agaricomycetidae</taxon>
        <taxon>Atheliales</taxon>
        <taxon>Atheliaceae</taxon>
        <taxon>Piloderma</taxon>
    </lineage>
</organism>
<dbReference type="EMBL" id="KN833011">
    <property type="protein sequence ID" value="KIM79178.1"/>
    <property type="molecule type" value="Genomic_DNA"/>
</dbReference>
<dbReference type="AlphaFoldDB" id="A0A0C3AYV3"/>
<dbReference type="Proteomes" id="UP000054166">
    <property type="component" value="Unassembled WGS sequence"/>
</dbReference>
<keyword evidence="2" id="KW-1185">Reference proteome</keyword>
<accession>A0A0C3AYV3</accession>
<proteinExistence type="predicted"/>
<evidence type="ECO:0000313" key="2">
    <source>
        <dbReference type="Proteomes" id="UP000054166"/>
    </source>
</evidence>
<reference evidence="1 2" key="1">
    <citation type="submission" date="2014-04" db="EMBL/GenBank/DDBJ databases">
        <authorList>
            <consortium name="DOE Joint Genome Institute"/>
            <person name="Kuo A."/>
            <person name="Tarkka M."/>
            <person name="Buscot F."/>
            <person name="Kohler A."/>
            <person name="Nagy L.G."/>
            <person name="Floudas D."/>
            <person name="Copeland A."/>
            <person name="Barry K.W."/>
            <person name="Cichocki N."/>
            <person name="Veneault-Fourrey C."/>
            <person name="LaButti K."/>
            <person name="Lindquist E.A."/>
            <person name="Lipzen A."/>
            <person name="Lundell T."/>
            <person name="Morin E."/>
            <person name="Murat C."/>
            <person name="Sun H."/>
            <person name="Tunlid A."/>
            <person name="Henrissat B."/>
            <person name="Grigoriev I.V."/>
            <person name="Hibbett D.S."/>
            <person name="Martin F."/>
            <person name="Nordberg H.P."/>
            <person name="Cantor M.N."/>
            <person name="Hua S.X."/>
        </authorList>
    </citation>
    <scope>NUCLEOTIDE SEQUENCE [LARGE SCALE GENOMIC DNA]</scope>
    <source>
        <strain evidence="1 2">F 1598</strain>
    </source>
</reference>
<name>A0A0C3AYV3_PILCF</name>
<feature type="non-terminal residue" evidence="1">
    <location>
        <position position="114"/>
    </location>
</feature>
<sequence length="114" mass="13040">MQQEQHQLACTDNQDSIFGIGPCPFLCHPWSPVRLCTRNSVLGQVTWYPALWVKYFSPSGIGLSVLDTAFFVKSPFSVIKMQILFNTLSKDHRPLLLNLRHCESDMQSYVYTSL</sequence>
<reference evidence="2" key="2">
    <citation type="submission" date="2015-01" db="EMBL/GenBank/DDBJ databases">
        <title>Evolutionary Origins and Diversification of the Mycorrhizal Mutualists.</title>
        <authorList>
            <consortium name="DOE Joint Genome Institute"/>
            <consortium name="Mycorrhizal Genomics Consortium"/>
            <person name="Kohler A."/>
            <person name="Kuo A."/>
            <person name="Nagy L.G."/>
            <person name="Floudas D."/>
            <person name="Copeland A."/>
            <person name="Barry K.W."/>
            <person name="Cichocki N."/>
            <person name="Veneault-Fourrey C."/>
            <person name="LaButti K."/>
            <person name="Lindquist E.A."/>
            <person name="Lipzen A."/>
            <person name="Lundell T."/>
            <person name="Morin E."/>
            <person name="Murat C."/>
            <person name="Riley R."/>
            <person name="Ohm R."/>
            <person name="Sun H."/>
            <person name="Tunlid A."/>
            <person name="Henrissat B."/>
            <person name="Grigoriev I.V."/>
            <person name="Hibbett D.S."/>
            <person name="Martin F."/>
        </authorList>
    </citation>
    <scope>NUCLEOTIDE SEQUENCE [LARGE SCALE GENOMIC DNA]</scope>
    <source>
        <strain evidence="2">F 1598</strain>
    </source>
</reference>
<dbReference type="HOGENOM" id="CLU_2127003_0_0_1"/>
<dbReference type="InParanoid" id="A0A0C3AYV3"/>
<evidence type="ECO:0000313" key="1">
    <source>
        <dbReference type="EMBL" id="KIM79178.1"/>
    </source>
</evidence>